<proteinExistence type="predicted"/>
<dbReference type="SUPFAM" id="SSF53474">
    <property type="entry name" value="alpha/beta-Hydrolases"/>
    <property type="match status" value="1"/>
</dbReference>
<keyword evidence="3" id="KW-1185">Reference proteome</keyword>
<dbReference type="InterPro" id="IPR029058">
    <property type="entry name" value="AB_hydrolase_fold"/>
</dbReference>
<feature type="domain" description="Dienelactone hydrolase" evidence="1">
    <location>
        <begin position="22"/>
        <end position="146"/>
    </location>
</feature>
<reference evidence="2" key="1">
    <citation type="journal article" date="2023" name="BMC Genomics">
        <title>Chromosome-level genome assemblies of Cutaneotrichosporon spp. (Trichosporonales, Basidiomycota) reveal imbalanced evolution between nucleotide sequences and chromosome synteny.</title>
        <authorList>
            <person name="Kobayashi Y."/>
            <person name="Kayamori A."/>
            <person name="Aoki K."/>
            <person name="Shiwa Y."/>
            <person name="Matsutani M."/>
            <person name="Fujita N."/>
            <person name="Sugita T."/>
            <person name="Iwasaki W."/>
            <person name="Tanaka N."/>
            <person name="Takashima M."/>
        </authorList>
    </citation>
    <scope>NUCLEOTIDE SEQUENCE</scope>
    <source>
        <strain evidence="2">HIS016</strain>
    </source>
</reference>
<sequence length="152" mass="17116">MARYAKDVRKPEMIAFDTFLRSKHRRVGAIGYCYGGWAVFQLGPRSKAGSPPLMDCIATAHPTFFTKEEMSNMGVPVQILAPEIDPQFTAELKAYALAEIPKLGVPFDYQYFPGLEHGFAVRGNRKDQAEMKGMQRAMRASQGWLREWLLAA</sequence>
<name>A0AAD3TR32_9TREE</name>
<accession>A0AAD3TR32</accession>
<reference evidence="2" key="2">
    <citation type="submission" date="2023-06" db="EMBL/GenBank/DDBJ databases">
        <authorList>
            <person name="Kobayashi Y."/>
            <person name="Kayamori A."/>
            <person name="Aoki K."/>
            <person name="Shiwa Y."/>
            <person name="Fujita N."/>
            <person name="Sugita T."/>
            <person name="Iwasaki W."/>
            <person name="Tanaka N."/>
            <person name="Takashima M."/>
        </authorList>
    </citation>
    <scope>NUCLEOTIDE SEQUENCE</scope>
    <source>
        <strain evidence="2">HIS016</strain>
    </source>
</reference>
<dbReference type="InterPro" id="IPR002925">
    <property type="entry name" value="Dienelactn_hydro"/>
</dbReference>
<evidence type="ECO:0000259" key="1">
    <source>
        <dbReference type="Pfam" id="PF01738"/>
    </source>
</evidence>
<dbReference type="GO" id="GO:0016787">
    <property type="term" value="F:hydrolase activity"/>
    <property type="evidence" value="ECO:0007669"/>
    <property type="project" value="InterPro"/>
</dbReference>
<gene>
    <name evidence="2" type="ORF">CspeluHIS016_0115280</name>
</gene>
<dbReference type="Gene3D" id="3.40.50.1820">
    <property type="entry name" value="alpha/beta hydrolase"/>
    <property type="match status" value="1"/>
</dbReference>
<dbReference type="Proteomes" id="UP001222932">
    <property type="component" value="Unassembled WGS sequence"/>
</dbReference>
<dbReference type="PANTHER" id="PTHR17630">
    <property type="entry name" value="DIENELACTONE HYDROLASE"/>
    <property type="match status" value="1"/>
</dbReference>
<dbReference type="EMBL" id="BTCM01000001">
    <property type="protein sequence ID" value="GMK54942.1"/>
    <property type="molecule type" value="Genomic_DNA"/>
</dbReference>
<evidence type="ECO:0000313" key="2">
    <source>
        <dbReference type="EMBL" id="GMK54942.1"/>
    </source>
</evidence>
<dbReference type="PANTHER" id="PTHR17630:SF55">
    <property type="entry name" value="DIENELACTONE HYDROLASE FAMILY PROTEIN (AFU_ORTHOLOGUE AFUA_1G01900)"/>
    <property type="match status" value="1"/>
</dbReference>
<dbReference type="AlphaFoldDB" id="A0AAD3TR32"/>
<protein>
    <recommendedName>
        <fullName evidence="1">Dienelactone hydrolase domain-containing protein</fullName>
    </recommendedName>
</protein>
<organism evidence="2 3">
    <name type="scientific">Cutaneotrichosporon spelunceum</name>
    <dbReference type="NCBI Taxonomy" id="1672016"/>
    <lineage>
        <taxon>Eukaryota</taxon>
        <taxon>Fungi</taxon>
        <taxon>Dikarya</taxon>
        <taxon>Basidiomycota</taxon>
        <taxon>Agaricomycotina</taxon>
        <taxon>Tremellomycetes</taxon>
        <taxon>Trichosporonales</taxon>
        <taxon>Trichosporonaceae</taxon>
        <taxon>Cutaneotrichosporon</taxon>
    </lineage>
</organism>
<dbReference type="Pfam" id="PF01738">
    <property type="entry name" value="DLH"/>
    <property type="match status" value="1"/>
</dbReference>
<evidence type="ECO:0000313" key="3">
    <source>
        <dbReference type="Proteomes" id="UP001222932"/>
    </source>
</evidence>
<comment type="caution">
    <text evidence="2">The sequence shown here is derived from an EMBL/GenBank/DDBJ whole genome shotgun (WGS) entry which is preliminary data.</text>
</comment>